<keyword evidence="1" id="KW-0812">Transmembrane</keyword>
<name>A0AAD5CVT9_AMBAR</name>
<reference evidence="2" key="1">
    <citation type="submission" date="2022-06" db="EMBL/GenBank/DDBJ databases">
        <title>Uncovering the hologenomic basis of an extraordinary plant invasion.</title>
        <authorList>
            <person name="Bieker V.C."/>
            <person name="Martin M.D."/>
            <person name="Gilbert T."/>
            <person name="Hodgins K."/>
            <person name="Battlay P."/>
            <person name="Petersen B."/>
            <person name="Wilson J."/>
        </authorList>
    </citation>
    <scope>NUCLEOTIDE SEQUENCE</scope>
    <source>
        <strain evidence="2">AA19_3_7</strain>
        <tissue evidence="2">Leaf</tissue>
    </source>
</reference>
<evidence type="ECO:0000313" key="3">
    <source>
        <dbReference type="Proteomes" id="UP001206925"/>
    </source>
</evidence>
<dbReference type="EMBL" id="JAMZMK010006763">
    <property type="protein sequence ID" value="KAI7747396.1"/>
    <property type="molecule type" value="Genomic_DNA"/>
</dbReference>
<evidence type="ECO:0000313" key="2">
    <source>
        <dbReference type="EMBL" id="KAI7747396.1"/>
    </source>
</evidence>
<keyword evidence="3" id="KW-1185">Reference proteome</keyword>
<keyword evidence="1" id="KW-1133">Transmembrane helix</keyword>
<dbReference type="AlphaFoldDB" id="A0AAD5CVT9"/>
<feature type="non-terminal residue" evidence="2">
    <location>
        <position position="1"/>
    </location>
</feature>
<organism evidence="2 3">
    <name type="scientific">Ambrosia artemisiifolia</name>
    <name type="common">Common ragweed</name>
    <dbReference type="NCBI Taxonomy" id="4212"/>
    <lineage>
        <taxon>Eukaryota</taxon>
        <taxon>Viridiplantae</taxon>
        <taxon>Streptophyta</taxon>
        <taxon>Embryophyta</taxon>
        <taxon>Tracheophyta</taxon>
        <taxon>Spermatophyta</taxon>
        <taxon>Magnoliopsida</taxon>
        <taxon>eudicotyledons</taxon>
        <taxon>Gunneridae</taxon>
        <taxon>Pentapetalae</taxon>
        <taxon>asterids</taxon>
        <taxon>campanulids</taxon>
        <taxon>Asterales</taxon>
        <taxon>Asteraceae</taxon>
        <taxon>Asteroideae</taxon>
        <taxon>Heliantheae alliance</taxon>
        <taxon>Heliantheae</taxon>
        <taxon>Ambrosia</taxon>
    </lineage>
</organism>
<keyword evidence="1" id="KW-0472">Membrane</keyword>
<comment type="caution">
    <text evidence="2">The sequence shown here is derived from an EMBL/GenBank/DDBJ whole genome shotgun (WGS) entry which is preliminary data.</text>
</comment>
<sequence length="111" mass="12399">SRSNLPPTLGIVVLSVSYAVIFNITDTVLRQLLLHRPLLSANIEMTVGFWFSSNGPGELMIKTGDQHGMVTLICGQKSLHKELGTSNRAQPHYLSWENIIEDIHLPMFLKT</sequence>
<protein>
    <submittedName>
        <fullName evidence="2">Uncharacterized protein</fullName>
    </submittedName>
</protein>
<feature type="transmembrane region" description="Helical" evidence="1">
    <location>
        <begin position="6"/>
        <end position="29"/>
    </location>
</feature>
<dbReference type="Proteomes" id="UP001206925">
    <property type="component" value="Unassembled WGS sequence"/>
</dbReference>
<evidence type="ECO:0000256" key="1">
    <source>
        <dbReference type="SAM" id="Phobius"/>
    </source>
</evidence>
<gene>
    <name evidence="2" type="ORF">M8C21_002317</name>
</gene>
<proteinExistence type="predicted"/>
<accession>A0AAD5CVT9</accession>